<comment type="caution">
    <text evidence="3">The sequence shown here is derived from an EMBL/GenBank/DDBJ whole genome shotgun (WGS) entry which is preliminary data.</text>
</comment>
<feature type="transmembrane region" description="Helical" evidence="1">
    <location>
        <begin position="346"/>
        <end position="368"/>
    </location>
</feature>
<feature type="transmembrane region" description="Helical" evidence="1">
    <location>
        <begin position="77"/>
        <end position="99"/>
    </location>
</feature>
<feature type="transmembrane region" description="Helical" evidence="1">
    <location>
        <begin position="184"/>
        <end position="209"/>
    </location>
</feature>
<dbReference type="EMBL" id="JAKKPZ010000454">
    <property type="protein sequence ID" value="KAI1694962.1"/>
    <property type="molecule type" value="Genomic_DNA"/>
</dbReference>
<dbReference type="AlphaFoldDB" id="A0AAD4MI86"/>
<accession>A0AAD4MI86</accession>
<dbReference type="Proteomes" id="UP001201812">
    <property type="component" value="Unassembled WGS sequence"/>
</dbReference>
<reference evidence="3" key="1">
    <citation type="submission" date="2022-01" db="EMBL/GenBank/DDBJ databases">
        <title>Genome Sequence Resource for Two Populations of Ditylenchus destructor, the Migratory Endoparasitic Phytonematode.</title>
        <authorList>
            <person name="Zhang H."/>
            <person name="Lin R."/>
            <person name="Xie B."/>
        </authorList>
    </citation>
    <scope>NUCLEOTIDE SEQUENCE</scope>
    <source>
        <strain evidence="3">BazhouSP</strain>
    </source>
</reference>
<gene>
    <name evidence="3" type="ORF">DdX_19831</name>
</gene>
<keyword evidence="2" id="KW-0732">Signal</keyword>
<evidence type="ECO:0000256" key="2">
    <source>
        <dbReference type="SAM" id="SignalP"/>
    </source>
</evidence>
<feature type="transmembrane region" description="Helical" evidence="1">
    <location>
        <begin position="250"/>
        <end position="268"/>
    </location>
</feature>
<sequence>MNTVLLLLTAILTSVSSCRIIKYWLTWYEDQLVLMPPTVELVQGDCLNVVNWIMFSVAAVSLVTYRWQRNAVEKSKMLLSSLAIADICFSAFFVLNLAINLGNFALRSFSEWHWFMYGASIAYDKWLAETAESKGQGRAFEHRPYLEYHKPELWQEDFRTTTSSPTTSSSFQEWISSTRTPETIALLLLEPSITILALLTILVNIVNIWRIRAAVKRSNLWASNSLELYPKYTQLYSSYSSFWQYGILKIVNWIIPVSLMLVIIYTPAGIYDCYNLIIILALCFVLCFCQWIFYVRKARFRTGIFCSSSDEQILSSIAADFAICCASAIFYFVFYNNIPWRNAERFQKFTLCAVLFTFTSMLANLRLIHAYGGMRKFSLKLPRIQRFYSKKANTPKSGADGQIMTK</sequence>
<evidence type="ECO:0000313" key="3">
    <source>
        <dbReference type="EMBL" id="KAI1694962.1"/>
    </source>
</evidence>
<proteinExistence type="predicted"/>
<feature type="transmembrane region" description="Helical" evidence="1">
    <location>
        <begin position="274"/>
        <end position="293"/>
    </location>
</feature>
<feature type="chain" id="PRO_5042157231" description="G-protein coupled receptors family 1 profile domain-containing protein" evidence="2">
    <location>
        <begin position="18"/>
        <end position="406"/>
    </location>
</feature>
<keyword evidence="1" id="KW-0812">Transmembrane</keyword>
<evidence type="ECO:0000313" key="4">
    <source>
        <dbReference type="Proteomes" id="UP001201812"/>
    </source>
</evidence>
<evidence type="ECO:0008006" key="5">
    <source>
        <dbReference type="Google" id="ProtNLM"/>
    </source>
</evidence>
<keyword evidence="1" id="KW-1133">Transmembrane helix</keyword>
<keyword evidence="1" id="KW-0472">Membrane</keyword>
<organism evidence="3 4">
    <name type="scientific">Ditylenchus destructor</name>
    <dbReference type="NCBI Taxonomy" id="166010"/>
    <lineage>
        <taxon>Eukaryota</taxon>
        <taxon>Metazoa</taxon>
        <taxon>Ecdysozoa</taxon>
        <taxon>Nematoda</taxon>
        <taxon>Chromadorea</taxon>
        <taxon>Rhabditida</taxon>
        <taxon>Tylenchina</taxon>
        <taxon>Tylenchomorpha</taxon>
        <taxon>Sphaerularioidea</taxon>
        <taxon>Anguinidae</taxon>
        <taxon>Anguininae</taxon>
        <taxon>Ditylenchus</taxon>
    </lineage>
</organism>
<feature type="transmembrane region" description="Helical" evidence="1">
    <location>
        <begin position="313"/>
        <end position="334"/>
    </location>
</feature>
<feature type="transmembrane region" description="Helical" evidence="1">
    <location>
        <begin position="41"/>
        <end position="65"/>
    </location>
</feature>
<protein>
    <recommendedName>
        <fullName evidence="5">G-protein coupled receptors family 1 profile domain-containing protein</fullName>
    </recommendedName>
</protein>
<evidence type="ECO:0000256" key="1">
    <source>
        <dbReference type="SAM" id="Phobius"/>
    </source>
</evidence>
<keyword evidence="4" id="KW-1185">Reference proteome</keyword>
<feature type="signal peptide" evidence="2">
    <location>
        <begin position="1"/>
        <end position="17"/>
    </location>
</feature>
<name>A0AAD4MI86_9BILA</name>